<reference evidence="1" key="1">
    <citation type="submission" date="2014-11" db="EMBL/GenBank/DDBJ databases">
        <authorList>
            <person name="Amaro Gonzalez C."/>
        </authorList>
    </citation>
    <scope>NUCLEOTIDE SEQUENCE</scope>
</reference>
<protein>
    <submittedName>
        <fullName evidence="1">Uncharacterized protein</fullName>
    </submittedName>
</protein>
<name>A0A0E9W5Y6_ANGAN</name>
<proteinExistence type="predicted"/>
<reference evidence="1" key="2">
    <citation type="journal article" date="2015" name="Fish Shellfish Immunol.">
        <title>Early steps in the European eel (Anguilla anguilla)-Vibrio vulnificus interaction in the gills: Role of the RtxA13 toxin.</title>
        <authorList>
            <person name="Callol A."/>
            <person name="Pajuelo D."/>
            <person name="Ebbesson L."/>
            <person name="Teles M."/>
            <person name="MacKenzie S."/>
            <person name="Amaro C."/>
        </authorList>
    </citation>
    <scope>NUCLEOTIDE SEQUENCE</scope>
</reference>
<sequence length="57" mass="6505">MFKSSWNRRVMRKLSIHPKSVHMHPPQPSSVTSAELAYQEGSETTKHISVALPDFLK</sequence>
<accession>A0A0E9W5Y6</accession>
<dbReference type="EMBL" id="GBXM01023567">
    <property type="protein sequence ID" value="JAH85010.1"/>
    <property type="molecule type" value="Transcribed_RNA"/>
</dbReference>
<organism evidence="1">
    <name type="scientific">Anguilla anguilla</name>
    <name type="common">European freshwater eel</name>
    <name type="synonym">Muraena anguilla</name>
    <dbReference type="NCBI Taxonomy" id="7936"/>
    <lineage>
        <taxon>Eukaryota</taxon>
        <taxon>Metazoa</taxon>
        <taxon>Chordata</taxon>
        <taxon>Craniata</taxon>
        <taxon>Vertebrata</taxon>
        <taxon>Euteleostomi</taxon>
        <taxon>Actinopterygii</taxon>
        <taxon>Neopterygii</taxon>
        <taxon>Teleostei</taxon>
        <taxon>Anguilliformes</taxon>
        <taxon>Anguillidae</taxon>
        <taxon>Anguilla</taxon>
    </lineage>
</organism>
<dbReference type="AlphaFoldDB" id="A0A0E9W5Y6"/>
<evidence type="ECO:0000313" key="1">
    <source>
        <dbReference type="EMBL" id="JAH85010.1"/>
    </source>
</evidence>